<dbReference type="OrthoDB" id="5597996at2759"/>
<dbReference type="Proteomes" id="UP000242474">
    <property type="component" value="Unassembled WGS sequence"/>
</dbReference>
<gene>
    <name evidence="2" type="ORF">COEREDRAFT_12671</name>
</gene>
<dbReference type="SUPFAM" id="SSF56672">
    <property type="entry name" value="DNA/RNA polymerases"/>
    <property type="match status" value="1"/>
</dbReference>
<keyword evidence="3" id="KW-1185">Reference proteome</keyword>
<reference evidence="2 3" key="1">
    <citation type="journal article" date="2015" name="Genome Biol. Evol.">
        <title>Phylogenomic analyses indicate that early fungi evolved digesting cell walls of algal ancestors of land plants.</title>
        <authorList>
            <person name="Chang Y."/>
            <person name="Wang S."/>
            <person name="Sekimoto S."/>
            <person name="Aerts A.L."/>
            <person name="Choi C."/>
            <person name="Clum A."/>
            <person name="LaButti K.M."/>
            <person name="Lindquist E.A."/>
            <person name="Yee Ngan C."/>
            <person name="Ohm R.A."/>
            <person name="Salamov A.A."/>
            <person name="Grigoriev I.V."/>
            <person name="Spatafora J.W."/>
            <person name="Berbee M.L."/>
        </authorList>
    </citation>
    <scope>NUCLEOTIDE SEQUENCE [LARGE SCALE GENOMIC DNA]</scope>
    <source>
        <strain evidence="2 3">NRRL 1564</strain>
    </source>
</reference>
<evidence type="ECO:0000256" key="1">
    <source>
        <dbReference type="SAM" id="MobiDB-lite"/>
    </source>
</evidence>
<name>A0A2G5B0G1_COERN</name>
<feature type="region of interest" description="Disordered" evidence="1">
    <location>
        <begin position="237"/>
        <end position="264"/>
    </location>
</feature>
<protein>
    <submittedName>
        <fullName evidence="2">Uncharacterized protein</fullName>
    </submittedName>
</protein>
<evidence type="ECO:0000313" key="2">
    <source>
        <dbReference type="EMBL" id="PIA12518.1"/>
    </source>
</evidence>
<accession>A0A2G5B0G1</accession>
<sequence>MPRTVTEVRQMAGGINAISAHLPWVQAALLPFYAKTGKKRLTKEDRAELRPKWDDLIACLQDTHSLYIPPPGAPLTLRVDAAAAGIGAVLLAHHIPDTANDDFKHFYAYLDGCVNLRIESDASNVIGLYSHKTNNDGDELSRFRAELTSLGVTREMLVHRPGEQQLTADWLSRARENIRPRKLSKVPVSVSVGSDSAGSDSNIAVVGATESESDSDDSFVTASESIILEPEHNIVGMMTTDDTTDTDDYDDDYWSDSDNPAPMNRRTIRELVRYQDQ</sequence>
<proteinExistence type="predicted"/>
<dbReference type="InterPro" id="IPR043502">
    <property type="entry name" value="DNA/RNA_pol_sf"/>
</dbReference>
<evidence type="ECO:0000313" key="3">
    <source>
        <dbReference type="Proteomes" id="UP000242474"/>
    </source>
</evidence>
<feature type="compositionally biased region" description="Acidic residues" evidence="1">
    <location>
        <begin position="242"/>
        <end position="255"/>
    </location>
</feature>
<dbReference type="EMBL" id="KZ303707">
    <property type="protein sequence ID" value="PIA12518.1"/>
    <property type="molecule type" value="Genomic_DNA"/>
</dbReference>
<organism evidence="2 3">
    <name type="scientific">Coemansia reversa (strain ATCC 12441 / NRRL 1564)</name>
    <dbReference type="NCBI Taxonomy" id="763665"/>
    <lineage>
        <taxon>Eukaryota</taxon>
        <taxon>Fungi</taxon>
        <taxon>Fungi incertae sedis</taxon>
        <taxon>Zoopagomycota</taxon>
        <taxon>Kickxellomycotina</taxon>
        <taxon>Kickxellomycetes</taxon>
        <taxon>Kickxellales</taxon>
        <taxon>Kickxellaceae</taxon>
        <taxon>Coemansia</taxon>
    </lineage>
</organism>
<dbReference type="AlphaFoldDB" id="A0A2G5B0G1"/>